<dbReference type="Pfam" id="PF12002">
    <property type="entry name" value="MgsA_C"/>
    <property type="match status" value="1"/>
</dbReference>
<sequence>MLDPARGGDSYLAQSPKSWAAYHGLKAAEALVASTPAYPVPPHLRNASTAVDEQLGHGRGYVHASQPGGDRVQFMPDALRSTRLYQPSGSGRDR</sequence>
<evidence type="ECO:0000313" key="4">
    <source>
        <dbReference type="Proteomes" id="UP001147700"/>
    </source>
</evidence>
<dbReference type="SUPFAM" id="SSF48019">
    <property type="entry name" value="post-AAA+ oligomerization domain-like"/>
    <property type="match status" value="1"/>
</dbReference>
<dbReference type="InterPro" id="IPR008921">
    <property type="entry name" value="DNA_pol3_clamp-load_cplx_C"/>
</dbReference>
<evidence type="ECO:0000313" key="3">
    <source>
        <dbReference type="EMBL" id="MDA0139844.1"/>
    </source>
</evidence>
<comment type="caution">
    <text evidence="3">The sequence shown here is derived from an EMBL/GenBank/DDBJ whole genome shotgun (WGS) entry which is preliminary data.</text>
</comment>
<dbReference type="PANTHER" id="PTHR13779">
    <property type="entry name" value="WERNER HELICASE-INTERACTING PROTEIN 1 FAMILY MEMBER"/>
    <property type="match status" value="1"/>
</dbReference>
<dbReference type="EMBL" id="JAPCID010000030">
    <property type="protein sequence ID" value="MDA0139844.1"/>
    <property type="molecule type" value="Genomic_DNA"/>
</dbReference>
<organism evidence="3 4">
    <name type="scientific">Solirubrobacter deserti</name>
    <dbReference type="NCBI Taxonomy" id="2282478"/>
    <lineage>
        <taxon>Bacteria</taxon>
        <taxon>Bacillati</taxon>
        <taxon>Actinomycetota</taxon>
        <taxon>Thermoleophilia</taxon>
        <taxon>Solirubrobacterales</taxon>
        <taxon>Solirubrobacteraceae</taxon>
        <taxon>Solirubrobacter</taxon>
    </lineage>
</organism>
<dbReference type="Gene3D" id="1.10.3710.10">
    <property type="entry name" value="DNA polymerase III clamp loader subunits, C-terminal domain"/>
    <property type="match status" value="1"/>
</dbReference>
<feature type="region of interest" description="Disordered" evidence="1">
    <location>
        <begin position="59"/>
        <end position="94"/>
    </location>
</feature>
<dbReference type="Proteomes" id="UP001147700">
    <property type="component" value="Unassembled WGS sequence"/>
</dbReference>
<reference evidence="3" key="1">
    <citation type="submission" date="2022-10" db="EMBL/GenBank/DDBJ databases">
        <title>The WGS of Solirubrobacter sp. CPCC 204708.</title>
        <authorList>
            <person name="Jiang Z."/>
        </authorList>
    </citation>
    <scope>NUCLEOTIDE SEQUENCE</scope>
    <source>
        <strain evidence="3">CPCC 204708</strain>
    </source>
</reference>
<feature type="compositionally biased region" description="Polar residues" evidence="1">
    <location>
        <begin position="83"/>
        <end position="94"/>
    </location>
</feature>
<evidence type="ECO:0000256" key="1">
    <source>
        <dbReference type="SAM" id="MobiDB-lite"/>
    </source>
</evidence>
<proteinExistence type="predicted"/>
<dbReference type="InterPro" id="IPR051314">
    <property type="entry name" value="AAA_ATPase_RarA/MGS1/WRNIP1"/>
</dbReference>
<feature type="domain" description="MgsA AAA+ ATPase C-terminal" evidence="2">
    <location>
        <begin position="11"/>
        <end position="92"/>
    </location>
</feature>
<dbReference type="PANTHER" id="PTHR13779:SF7">
    <property type="entry name" value="ATPASE WRNIP1"/>
    <property type="match status" value="1"/>
</dbReference>
<dbReference type="InterPro" id="IPR021886">
    <property type="entry name" value="MgsA_C"/>
</dbReference>
<gene>
    <name evidence="3" type="ORF">OJ962_20245</name>
</gene>
<accession>A0ABT4RMS6</accession>
<protein>
    <recommendedName>
        <fullName evidence="2">MgsA AAA+ ATPase C-terminal domain-containing protein</fullName>
    </recommendedName>
</protein>
<name>A0ABT4RMS6_9ACTN</name>
<evidence type="ECO:0000259" key="2">
    <source>
        <dbReference type="Pfam" id="PF12002"/>
    </source>
</evidence>
<keyword evidence="4" id="KW-1185">Reference proteome</keyword>